<evidence type="ECO:0000256" key="1">
    <source>
        <dbReference type="SAM" id="MobiDB-lite"/>
    </source>
</evidence>
<evidence type="ECO:0000313" key="2">
    <source>
        <dbReference type="EMBL" id="CEK59857.1"/>
    </source>
</evidence>
<protein>
    <submittedName>
        <fullName evidence="2">Uncharacterized protein</fullName>
    </submittedName>
</protein>
<sequence length="108" mass="12039">MDATRHCERKIKPTMVADIVKPILSTIIPPIKGPEKDPKERKHWNKPDTTPKVSKLSPKPKSLAPVIRHFIVGTRAHPMPKLFTLKARITTHSELGINGSIGDGPIKR</sequence>
<feature type="region of interest" description="Disordered" evidence="1">
    <location>
        <begin position="28"/>
        <end position="59"/>
    </location>
</feature>
<dbReference type="EMBL" id="HACG01012992">
    <property type="protein sequence ID" value="CEK59857.1"/>
    <property type="molecule type" value="Transcribed_RNA"/>
</dbReference>
<gene>
    <name evidence="2" type="primary">ORF37660</name>
</gene>
<reference evidence="2" key="1">
    <citation type="submission" date="2014-12" db="EMBL/GenBank/DDBJ databases">
        <title>Insight into the proteome of Arion vulgaris.</title>
        <authorList>
            <person name="Aradska J."/>
            <person name="Bulat T."/>
            <person name="Smidak R."/>
            <person name="Sarate P."/>
            <person name="Gangsoo J."/>
            <person name="Sialana F."/>
            <person name="Bilban M."/>
            <person name="Lubec G."/>
        </authorList>
    </citation>
    <scope>NUCLEOTIDE SEQUENCE</scope>
    <source>
        <tissue evidence="2">Skin</tissue>
    </source>
</reference>
<name>A0A0B6YUT7_9EUPU</name>
<organism evidence="2">
    <name type="scientific">Arion vulgaris</name>
    <dbReference type="NCBI Taxonomy" id="1028688"/>
    <lineage>
        <taxon>Eukaryota</taxon>
        <taxon>Metazoa</taxon>
        <taxon>Spiralia</taxon>
        <taxon>Lophotrochozoa</taxon>
        <taxon>Mollusca</taxon>
        <taxon>Gastropoda</taxon>
        <taxon>Heterobranchia</taxon>
        <taxon>Euthyneura</taxon>
        <taxon>Panpulmonata</taxon>
        <taxon>Eupulmonata</taxon>
        <taxon>Stylommatophora</taxon>
        <taxon>Helicina</taxon>
        <taxon>Arionoidea</taxon>
        <taxon>Arionidae</taxon>
        <taxon>Arion</taxon>
    </lineage>
</organism>
<dbReference type="AlphaFoldDB" id="A0A0B6YUT7"/>
<proteinExistence type="predicted"/>
<accession>A0A0B6YUT7</accession>